<reference evidence="5" key="1">
    <citation type="journal article" date="2021" name="Genome Biol. Evol.">
        <title>A High-Quality Reference Genome for a Parasitic Bivalve with Doubly Uniparental Inheritance (Bivalvia: Unionida).</title>
        <authorList>
            <person name="Smith C.H."/>
        </authorList>
    </citation>
    <scope>NUCLEOTIDE SEQUENCE</scope>
    <source>
        <strain evidence="5">CHS0354</strain>
    </source>
</reference>
<dbReference type="PANTHER" id="PTHR46044:SF2">
    <property type="entry name" value="CN HYDROLASE DOMAIN-CONTAINING PROTEIN"/>
    <property type="match status" value="1"/>
</dbReference>
<evidence type="ECO:0000313" key="5">
    <source>
        <dbReference type="EMBL" id="KAK3604888.1"/>
    </source>
</evidence>
<sequence>MKFFIDTANLKDIKSAQELGVIDGVTTNPTLIAQELKSASYADFKAHIRLICELVDGPVSAEVTSLLANEIIAEGEDLAQIHEHVVVKCPMTPDGIKAIKHFSQKGIKTNATLVFSATQALLAAKAGATMVSPFIGRIDDVSHIASAVQSSPVYFNTPATIEKACMLIKQAAYEGAELVAFPEVFVSAYPYWNWVMDPIQGSEWFEKLCQSSITISSPEVGVLCQVAKEYGCVVVIGINERAANSVATIYNTVLIINEKGELIGRHRKLVPTWAEKLTWAAGDGSSLKVYETKIGPLGVLACGENTNTLARFALLSQGELVHIANYISLPVAPVDYDMAEAIKIRAAAHSFEGKIFTIISCSTVSEEIISLYEKVVPNIRERMAKKSSAFSGFIGPNGQLIGEHLIDNEGIVYATIDLNKCIQPKQMHDIIGHYNRFDIFNLKVNIDAQESAVFYSKKEEEKLKEENQFVCN</sequence>
<dbReference type="EMBL" id="JAEAOA010000085">
    <property type="protein sequence ID" value="KAK3604888.1"/>
    <property type="molecule type" value="Genomic_DNA"/>
</dbReference>
<dbReference type="GO" id="GO:0005975">
    <property type="term" value="P:carbohydrate metabolic process"/>
    <property type="evidence" value="ECO:0007669"/>
    <property type="project" value="InterPro"/>
</dbReference>
<dbReference type="InterPro" id="IPR033919">
    <property type="entry name" value="TSA/FSA_arc/bac"/>
</dbReference>
<organism evidence="5 6">
    <name type="scientific">Potamilus streckersoni</name>
    <dbReference type="NCBI Taxonomy" id="2493646"/>
    <lineage>
        <taxon>Eukaryota</taxon>
        <taxon>Metazoa</taxon>
        <taxon>Spiralia</taxon>
        <taxon>Lophotrochozoa</taxon>
        <taxon>Mollusca</taxon>
        <taxon>Bivalvia</taxon>
        <taxon>Autobranchia</taxon>
        <taxon>Heteroconchia</taxon>
        <taxon>Palaeoheterodonta</taxon>
        <taxon>Unionida</taxon>
        <taxon>Unionoidea</taxon>
        <taxon>Unionidae</taxon>
        <taxon>Ambleminae</taxon>
        <taxon>Lampsilini</taxon>
        <taxon>Potamilus</taxon>
    </lineage>
</organism>
<keyword evidence="3" id="KW-0704">Schiff base</keyword>
<dbReference type="PROSITE" id="PS01054">
    <property type="entry name" value="TRANSALDOLASE_1"/>
    <property type="match status" value="1"/>
</dbReference>
<dbReference type="AlphaFoldDB" id="A0AAE0W7F2"/>
<dbReference type="PANTHER" id="PTHR46044">
    <property type="entry name" value="NITRILASE"/>
    <property type="match status" value="1"/>
</dbReference>
<protein>
    <recommendedName>
        <fullName evidence="4">CN hydrolase domain-containing protein</fullName>
    </recommendedName>
</protein>
<evidence type="ECO:0000256" key="1">
    <source>
        <dbReference type="ARBA" id="ARBA00004496"/>
    </source>
</evidence>
<evidence type="ECO:0000256" key="3">
    <source>
        <dbReference type="ARBA" id="ARBA00023270"/>
    </source>
</evidence>
<dbReference type="InterPro" id="IPR044149">
    <property type="entry name" value="Nitrilases_CHs"/>
</dbReference>
<comment type="subcellular location">
    <subcellularLocation>
        <location evidence="1">Cytoplasm</location>
    </subcellularLocation>
</comment>
<evidence type="ECO:0000259" key="4">
    <source>
        <dbReference type="PROSITE" id="PS50263"/>
    </source>
</evidence>
<dbReference type="InterPro" id="IPR001585">
    <property type="entry name" value="TAL/FSA"/>
</dbReference>
<dbReference type="Pfam" id="PF00923">
    <property type="entry name" value="TAL_FSA"/>
    <property type="match status" value="1"/>
</dbReference>
<dbReference type="Proteomes" id="UP001195483">
    <property type="component" value="Unassembled WGS sequence"/>
</dbReference>
<dbReference type="CDD" id="cd00956">
    <property type="entry name" value="Transaldolase_FSA"/>
    <property type="match status" value="1"/>
</dbReference>
<accession>A0AAE0W7F2</accession>
<proteinExistence type="inferred from homology"/>
<dbReference type="GO" id="GO:0016832">
    <property type="term" value="F:aldehyde-lyase activity"/>
    <property type="evidence" value="ECO:0007669"/>
    <property type="project" value="InterPro"/>
</dbReference>
<evidence type="ECO:0000256" key="2">
    <source>
        <dbReference type="ARBA" id="ARBA00008129"/>
    </source>
</evidence>
<feature type="domain" description="CN hydrolase" evidence="4">
    <location>
        <begin position="143"/>
        <end position="418"/>
    </location>
</feature>
<dbReference type="Gene3D" id="3.60.110.10">
    <property type="entry name" value="Carbon-nitrogen hydrolase"/>
    <property type="match status" value="1"/>
</dbReference>
<keyword evidence="6" id="KW-1185">Reference proteome</keyword>
<reference evidence="5" key="2">
    <citation type="journal article" date="2021" name="Genome Biol. Evol.">
        <title>Developing a high-quality reference genome for a parasitic bivalve with doubly uniparental inheritance (Bivalvia: Unionida).</title>
        <authorList>
            <person name="Smith C.H."/>
        </authorList>
    </citation>
    <scope>NUCLEOTIDE SEQUENCE</scope>
    <source>
        <strain evidence="5">CHS0354</strain>
        <tissue evidence="5">Mantle</tissue>
    </source>
</reference>
<reference evidence="5" key="3">
    <citation type="submission" date="2023-05" db="EMBL/GenBank/DDBJ databases">
        <authorList>
            <person name="Smith C.H."/>
        </authorList>
    </citation>
    <scope>NUCLEOTIDE SEQUENCE</scope>
    <source>
        <strain evidence="5">CHS0354</strain>
        <tissue evidence="5">Mantle</tissue>
    </source>
</reference>
<dbReference type="SUPFAM" id="SSF56317">
    <property type="entry name" value="Carbon-nitrogen hydrolase"/>
    <property type="match status" value="1"/>
</dbReference>
<name>A0AAE0W7F2_9BIVA</name>
<dbReference type="InterPro" id="IPR003010">
    <property type="entry name" value="C-N_Hydrolase"/>
</dbReference>
<dbReference type="InterPro" id="IPR018225">
    <property type="entry name" value="Transaldolase_AS"/>
</dbReference>
<comment type="caution">
    <text evidence="5">The sequence shown here is derived from an EMBL/GenBank/DDBJ whole genome shotgun (WGS) entry which is preliminary data.</text>
</comment>
<dbReference type="PROSITE" id="PS50263">
    <property type="entry name" value="CN_HYDROLASE"/>
    <property type="match status" value="1"/>
</dbReference>
<comment type="similarity">
    <text evidence="2">Belongs to the carbon-nitrogen hydrolase superfamily. Nitrilase family.</text>
</comment>
<dbReference type="SUPFAM" id="SSF51569">
    <property type="entry name" value="Aldolase"/>
    <property type="match status" value="1"/>
</dbReference>
<dbReference type="CDD" id="cd07564">
    <property type="entry name" value="nitrilases_CHs"/>
    <property type="match status" value="1"/>
</dbReference>
<dbReference type="InterPro" id="IPR036526">
    <property type="entry name" value="C-N_Hydrolase_sf"/>
</dbReference>
<evidence type="ECO:0000313" key="6">
    <source>
        <dbReference type="Proteomes" id="UP001195483"/>
    </source>
</evidence>
<gene>
    <name evidence="5" type="ORF">CHS0354_000551</name>
</gene>
<dbReference type="GO" id="GO:0005737">
    <property type="term" value="C:cytoplasm"/>
    <property type="evidence" value="ECO:0007669"/>
    <property type="project" value="UniProtKB-SubCell"/>
</dbReference>